<feature type="region of interest" description="Disordered" evidence="1">
    <location>
        <begin position="206"/>
        <end position="280"/>
    </location>
</feature>
<evidence type="ECO:0000256" key="1">
    <source>
        <dbReference type="SAM" id="MobiDB-lite"/>
    </source>
</evidence>
<evidence type="ECO:0000313" key="2">
    <source>
        <dbReference type="EMBL" id="RYC74598.1"/>
    </source>
</evidence>
<evidence type="ECO:0000313" key="3">
    <source>
        <dbReference type="Proteomes" id="UP001191019"/>
    </source>
</evidence>
<reference evidence="2 3" key="1">
    <citation type="journal article" date="2018" name="bioRxiv">
        <title>Evidence of independent acquisition and adaption of ultra-small bacteria to human hosts across the highly diverse yet reduced genomes of the phylum Saccharibacteria.</title>
        <authorList>
            <person name="McLean J.S."/>
            <person name="Bor B."/>
            <person name="To T.T."/>
            <person name="Liu Q."/>
            <person name="Kearns K.A."/>
            <person name="Solden L.M."/>
            <person name="Wrighton K.C."/>
            <person name="He X."/>
            <person name="Shi W."/>
        </authorList>
    </citation>
    <scope>NUCLEOTIDE SEQUENCE [LARGE SCALE GENOMIC DNA]</scope>
    <source>
        <strain evidence="2 3">TM7_G3_2_Rum_HOT_351B</strain>
    </source>
</reference>
<reference evidence="2 3" key="2">
    <citation type="journal article" date="2020" name="Cell Rep.">
        <title>Acquisition and Adaptation of Ultra-small Parasitic Reduced Genome Bacteria to Mammalian Hosts.</title>
        <authorList>
            <person name="McLean J.S."/>
            <person name="Bor B."/>
            <person name="Kerns K.A."/>
            <person name="Liu Q."/>
            <person name="To T.T."/>
            <person name="Solden L."/>
            <person name="Hendrickson E.L."/>
            <person name="Wrighton K."/>
            <person name="Shi W."/>
            <person name="He X."/>
        </authorList>
    </citation>
    <scope>NUCLEOTIDE SEQUENCE [LARGE SCALE GENOMIC DNA]</scope>
    <source>
        <strain evidence="2 3">TM7_G3_2_Rum_HOT_351B</strain>
    </source>
</reference>
<accession>A0ABY0FLH0</accession>
<name>A0ABY0FLH0_9BACT</name>
<sequence>MGVEDFNSYLYVKGGGQPLLQGWQRLLFFSKNNGDKFKTENPEKDLMDLLVEKTISAGHMLSFQEASNDPEMVQPNNYAFYFGSFNEAARIAWLRAKPPNSNSDGLTEQGRKLAKALKETRQVTGKPYRREVNWMSEFKGSEHKGKGTRYTTEQVREKLIDFYERTGRLPKQSDIADSSNGLPSWPALVNHLGPKTGWQAIVDEQNTDSTPETEDCSSEITASYAPEEDNIEETSEGCGRDTKDDKKEPPTEDMTEPPQQGDQASTEDEDIKIYTSQQERDNVVTVDIKITLPDREKPVFITLTV</sequence>
<comment type="caution">
    <text evidence="2">The sequence shown here is derived from an EMBL/GenBank/DDBJ whole genome shotgun (WGS) entry which is preliminary data.</text>
</comment>
<dbReference type="EMBL" id="PRLM01000006">
    <property type="protein sequence ID" value="RYC74598.1"/>
    <property type="molecule type" value="Genomic_DNA"/>
</dbReference>
<protein>
    <submittedName>
        <fullName evidence="2">Uncharacterized protein</fullName>
    </submittedName>
</protein>
<organism evidence="2 3">
    <name type="scientific">Candidatus Nanosyncoccus alces</name>
    <dbReference type="NCBI Taxonomy" id="2171997"/>
    <lineage>
        <taxon>Bacteria</taxon>
        <taxon>Candidatus Saccharimonadota</taxon>
        <taxon>Candidatus Nanosyncoccalia</taxon>
        <taxon>Candidatus Nanosyncoccales</taxon>
        <taxon>Candidatus Nanosyncoccaceae</taxon>
        <taxon>Candidatus Nanosyncoccus</taxon>
    </lineage>
</organism>
<proteinExistence type="predicted"/>
<gene>
    <name evidence="2" type="ORF">G3RUM_00758</name>
</gene>
<feature type="compositionally biased region" description="Basic and acidic residues" evidence="1">
    <location>
        <begin position="238"/>
        <end position="250"/>
    </location>
</feature>
<dbReference type="Proteomes" id="UP001191019">
    <property type="component" value="Unassembled WGS sequence"/>
</dbReference>
<feature type="compositionally biased region" description="Acidic residues" evidence="1">
    <location>
        <begin position="226"/>
        <end position="235"/>
    </location>
</feature>
<keyword evidence="3" id="KW-1185">Reference proteome</keyword>